<feature type="transmembrane region" description="Helical" evidence="1">
    <location>
        <begin position="35"/>
        <end position="56"/>
    </location>
</feature>
<gene>
    <name evidence="2" type="ORF">ACFSX4_10130</name>
</gene>
<evidence type="ECO:0008006" key="4">
    <source>
        <dbReference type="Google" id="ProtNLM"/>
    </source>
</evidence>
<accession>A0ABW5WWF1</accession>
<protein>
    <recommendedName>
        <fullName evidence="4">DUF998 domain-containing protein</fullName>
    </recommendedName>
</protein>
<feature type="transmembrane region" description="Helical" evidence="1">
    <location>
        <begin position="169"/>
        <end position="195"/>
    </location>
</feature>
<feature type="transmembrane region" description="Helical" evidence="1">
    <location>
        <begin position="270"/>
        <end position="294"/>
    </location>
</feature>
<feature type="transmembrane region" description="Helical" evidence="1">
    <location>
        <begin position="12"/>
        <end position="28"/>
    </location>
</feature>
<feature type="transmembrane region" description="Helical" evidence="1">
    <location>
        <begin position="98"/>
        <end position="116"/>
    </location>
</feature>
<comment type="caution">
    <text evidence="2">The sequence shown here is derived from an EMBL/GenBank/DDBJ whole genome shotgun (WGS) entry which is preliminary data.</text>
</comment>
<sequence>MTHFKNNDKLRTLYTIFKIFIVSITAIFHREKALAITGLLGFLIAAFSAMYIYLQGAVIPPEGNIENVFSFTAAIGIFLLSIAAILPLASFSNQHRKIIRWLFVTIILYCYIIETIQNFRGLNPRFSEMGGIIDTIAGILFGIVSIALVILGIILTIQFLKMNTPLSRPILIIGIRYALVSVFIANLAGIMMIILQDRLFGESGNFIILHGVGFHSLQTLIIMAWILERSKQYLKRQRFFLHTGSIAWLMALLFIALGTGLGISMSEVNLFLIATVTCLSIWLFVFVWSIAGWYREILPNKV</sequence>
<dbReference type="RefSeq" id="WP_377774210.1">
    <property type="nucleotide sequence ID" value="NZ_JBHUOQ010000004.1"/>
</dbReference>
<organism evidence="2 3">
    <name type="scientific">Corticicoccus populi</name>
    <dbReference type="NCBI Taxonomy" id="1812821"/>
    <lineage>
        <taxon>Bacteria</taxon>
        <taxon>Bacillati</taxon>
        <taxon>Bacillota</taxon>
        <taxon>Bacilli</taxon>
        <taxon>Bacillales</taxon>
        <taxon>Staphylococcaceae</taxon>
        <taxon>Corticicoccus</taxon>
    </lineage>
</organism>
<proteinExistence type="predicted"/>
<dbReference type="Proteomes" id="UP001597519">
    <property type="component" value="Unassembled WGS sequence"/>
</dbReference>
<evidence type="ECO:0000313" key="2">
    <source>
        <dbReference type="EMBL" id="MFD2830817.1"/>
    </source>
</evidence>
<name>A0ABW5WWF1_9STAP</name>
<keyword evidence="1" id="KW-0472">Membrane</keyword>
<feature type="transmembrane region" description="Helical" evidence="1">
    <location>
        <begin position="239"/>
        <end position="264"/>
    </location>
</feature>
<feature type="transmembrane region" description="Helical" evidence="1">
    <location>
        <begin position="207"/>
        <end position="227"/>
    </location>
</feature>
<keyword evidence="3" id="KW-1185">Reference proteome</keyword>
<keyword evidence="1" id="KW-1133">Transmembrane helix</keyword>
<dbReference type="EMBL" id="JBHUOQ010000004">
    <property type="protein sequence ID" value="MFD2830817.1"/>
    <property type="molecule type" value="Genomic_DNA"/>
</dbReference>
<feature type="transmembrane region" description="Helical" evidence="1">
    <location>
        <begin position="68"/>
        <end position="91"/>
    </location>
</feature>
<evidence type="ECO:0000256" key="1">
    <source>
        <dbReference type="SAM" id="Phobius"/>
    </source>
</evidence>
<keyword evidence="1" id="KW-0812">Transmembrane</keyword>
<feature type="transmembrane region" description="Helical" evidence="1">
    <location>
        <begin position="136"/>
        <end position="157"/>
    </location>
</feature>
<reference evidence="3" key="1">
    <citation type="journal article" date="2019" name="Int. J. Syst. Evol. Microbiol.">
        <title>The Global Catalogue of Microorganisms (GCM) 10K type strain sequencing project: providing services to taxonomists for standard genome sequencing and annotation.</title>
        <authorList>
            <consortium name="The Broad Institute Genomics Platform"/>
            <consortium name="The Broad Institute Genome Sequencing Center for Infectious Disease"/>
            <person name="Wu L."/>
            <person name="Ma J."/>
        </authorList>
    </citation>
    <scope>NUCLEOTIDE SEQUENCE [LARGE SCALE GENOMIC DNA]</scope>
    <source>
        <strain evidence="3">KCTC 33575</strain>
    </source>
</reference>
<evidence type="ECO:0000313" key="3">
    <source>
        <dbReference type="Proteomes" id="UP001597519"/>
    </source>
</evidence>